<keyword evidence="1" id="KW-0175">Coiled coil</keyword>
<sequence length="617" mass="69967">MDSSCKPDVQFCFERILPDLQGTVRYIGESTSLKQDHHSKLIWLSKQLNSIKNEVIRLLDTSIDEAHILSFVKWLAGGKKTYYELSGVVNKVEPSLSHLLDLVEFVLASSGSVREFDKLFDLIEDCTGLATELKVRLNSKMPLLEASLEFNEIFNDNINTLGTVIDMNINSCFELQEERFTSPVRHPPSFTLKQVIRLLASCTDTAEATIPTFSPVEELLSKNYLDIKRTVPPISKSLTEILPARINHFSKRTVIHIGYLTRLLKEKHKEVLDKYSIMVKEVRELKRELVDKRWNLLFLNLNHELQSILDEIELLESKVHDYENNLEAQGKVKEQLRSKTSTVTKTFSIIYRALEFSLLDADIASTTNELAQRWLDMRPQSDRVLSSSSSLVEETSCDSLSSRLRSLSMGSTETAETEQSSVPPPPARGKFGALLLKKMNIKPVMVTSPTSNDLNNPFIDNLPLPKDEVISRSSSLSIEPIPPFAFKKPESLLERPRTPVERPSSPSEVPKTPVTNNNISNMVSSTERFAHLRDLEKSKISYYAQMPTHIPKLRNHDSFKYNSLSLNKSDLPCESYTFKQKNSDGRGHLIPPTPLADILIIRTRMLATHDNSIMTKI</sequence>
<feature type="coiled-coil region" evidence="1">
    <location>
        <begin position="298"/>
        <end position="339"/>
    </location>
</feature>
<feature type="region of interest" description="Disordered" evidence="2">
    <location>
        <begin position="493"/>
        <end position="519"/>
    </location>
</feature>
<dbReference type="AlphaFoldDB" id="A0A4C2EBR6"/>
<dbReference type="GO" id="GO:0030473">
    <property type="term" value="P:nuclear migration along microtubule"/>
    <property type="evidence" value="ECO:0007669"/>
    <property type="project" value="TreeGrafter"/>
</dbReference>
<feature type="region of interest" description="Disordered" evidence="2">
    <location>
        <begin position="402"/>
        <end position="428"/>
    </location>
</feature>
<keyword evidence="4" id="KW-1185">Reference proteome</keyword>
<dbReference type="PANTHER" id="PTHR37271:SF1">
    <property type="entry name" value="KARYOGAMY PROTEIN KAR9"/>
    <property type="match status" value="1"/>
</dbReference>
<protein>
    <recommendedName>
        <fullName evidence="5">Karyogamy protein</fullName>
    </recommendedName>
</protein>
<gene>
    <name evidence="3" type="ORF">ZYGM_000400</name>
</gene>
<feature type="compositionally biased region" description="Polar residues" evidence="2">
    <location>
        <begin position="409"/>
        <end position="421"/>
    </location>
</feature>
<reference evidence="3 4" key="1">
    <citation type="submission" date="2019-01" db="EMBL/GenBank/DDBJ databases">
        <title>Draft Genome Sequencing of Zygosaccharomyces mellis Ca-7.</title>
        <authorList>
            <person name="Shiwa Y."/>
            <person name="Kanesaki Y."/>
            <person name="Ishige T."/>
            <person name="Mura K."/>
            <person name="Hori T."/>
            <person name="Tamura T."/>
        </authorList>
    </citation>
    <scope>NUCLEOTIDE SEQUENCE [LARGE SCALE GENOMIC DNA]</scope>
    <source>
        <strain evidence="3 4">Ca-7</strain>
    </source>
</reference>
<dbReference type="GO" id="GO:0051293">
    <property type="term" value="P:establishment of spindle localization"/>
    <property type="evidence" value="ECO:0007669"/>
    <property type="project" value="TreeGrafter"/>
</dbReference>
<organism evidence="3 4">
    <name type="scientific">Zygosaccharomyces mellis</name>
    <dbReference type="NCBI Taxonomy" id="42258"/>
    <lineage>
        <taxon>Eukaryota</taxon>
        <taxon>Fungi</taxon>
        <taxon>Dikarya</taxon>
        <taxon>Ascomycota</taxon>
        <taxon>Saccharomycotina</taxon>
        <taxon>Saccharomycetes</taxon>
        <taxon>Saccharomycetales</taxon>
        <taxon>Saccharomycetaceae</taxon>
        <taxon>Zygosaccharomyces</taxon>
    </lineage>
</organism>
<dbReference type="OrthoDB" id="5559380at2759"/>
<evidence type="ECO:0000313" key="4">
    <source>
        <dbReference type="Proteomes" id="UP000301737"/>
    </source>
</evidence>
<dbReference type="Proteomes" id="UP000301737">
    <property type="component" value="Unassembled WGS sequence"/>
</dbReference>
<evidence type="ECO:0008006" key="5">
    <source>
        <dbReference type="Google" id="ProtNLM"/>
    </source>
</evidence>
<dbReference type="PANTHER" id="PTHR37271">
    <property type="entry name" value="KARYOGAMY PROTEIN KAR9"/>
    <property type="match status" value="1"/>
</dbReference>
<dbReference type="GO" id="GO:0005816">
    <property type="term" value="C:spindle pole body"/>
    <property type="evidence" value="ECO:0007669"/>
    <property type="project" value="TreeGrafter"/>
</dbReference>
<feature type="compositionally biased region" description="Low complexity" evidence="2">
    <location>
        <begin position="501"/>
        <end position="510"/>
    </location>
</feature>
<dbReference type="Pfam" id="PF08580">
    <property type="entry name" value="KAR9"/>
    <property type="match status" value="1"/>
</dbReference>
<comment type="caution">
    <text evidence="3">The sequence shown here is derived from an EMBL/GenBank/DDBJ whole genome shotgun (WGS) entry which is preliminary data.</text>
</comment>
<evidence type="ECO:0000256" key="2">
    <source>
        <dbReference type="SAM" id="MobiDB-lite"/>
    </source>
</evidence>
<dbReference type="InterPro" id="IPR013889">
    <property type="entry name" value="Karyogamy_KAR9"/>
</dbReference>
<proteinExistence type="predicted"/>
<dbReference type="GO" id="GO:0031578">
    <property type="term" value="P:mitotic spindle orientation checkpoint signaling"/>
    <property type="evidence" value="ECO:0007669"/>
    <property type="project" value="TreeGrafter"/>
</dbReference>
<accession>A0A4C2EBR6</accession>
<evidence type="ECO:0000256" key="1">
    <source>
        <dbReference type="SAM" id="Coils"/>
    </source>
</evidence>
<evidence type="ECO:0000313" key="3">
    <source>
        <dbReference type="EMBL" id="GCF01596.1"/>
    </source>
</evidence>
<dbReference type="GO" id="GO:0005938">
    <property type="term" value="C:cell cortex"/>
    <property type="evidence" value="ECO:0007669"/>
    <property type="project" value="TreeGrafter"/>
</dbReference>
<dbReference type="GO" id="GO:0043332">
    <property type="term" value="C:mating projection tip"/>
    <property type="evidence" value="ECO:0007669"/>
    <property type="project" value="TreeGrafter"/>
</dbReference>
<name>A0A4C2EBR6_9SACH</name>
<dbReference type="EMBL" id="BIMX01000037">
    <property type="protein sequence ID" value="GCF01596.1"/>
    <property type="molecule type" value="Genomic_DNA"/>
</dbReference>